<dbReference type="EMBL" id="JACBAD010001766">
    <property type="protein sequence ID" value="KAF7134091.1"/>
    <property type="molecule type" value="Genomic_DNA"/>
</dbReference>
<name>A0A8H6PGF0_9EURO</name>
<reference evidence="3" key="1">
    <citation type="submission" date="2020-06" db="EMBL/GenBank/DDBJ databases">
        <title>Draft genome sequences of strains closely related to Aspergillus parafelis and Aspergillus hiratsukae.</title>
        <authorList>
            <person name="Dos Santos R.A.C."/>
            <person name="Rivero-Menendez O."/>
            <person name="Steenwyk J.L."/>
            <person name="Mead M.E."/>
            <person name="Goldman G.H."/>
            <person name="Alastruey-Izquierdo A."/>
            <person name="Rokas A."/>
        </authorList>
    </citation>
    <scope>NUCLEOTIDE SEQUENCE</scope>
    <source>
        <strain evidence="3">CNM-CM5793</strain>
        <strain evidence="4">CNM-CM6106</strain>
    </source>
</reference>
<protein>
    <submittedName>
        <fullName evidence="3">Uncharacterized protein</fullName>
    </submittedName>
</protein>
<feature type="compositionally biased region" description="Polar residues" evidence="2">
    <location>
        <begin position="303"/>
        <end position="350"/>
    </location>
</feature>
<gene>
    <name evidence="3" type="ORF">CNMCM5793_005720</name>
    <name evidence="4" type="ORF">CNMCM6106_006379</name>
</gene>
<dbReference type="Proteomes" id="UP000630445">
    <property type="component" value="Unassembled WGS sequence"/>
</dbReference>
<evidence type="ECO:0000256" key="1">
    <source>
        <dbReference type="SAM" id="Coils"/>
    </source>
</evidence>
<evidence type="ECO:0000313" key="3">
    <source>
        <dbReference type="EMBL" id="KAF7134091.1"/>
    </source>
</evidence>
<feature type="compositionally biased region" description="Polar residues" evidence="2">
    <location>
        <begin position="362"/>
        <end position="385"/>
    </location>
</feature>
<dbReference type="InterPro" id="IPR022198">
    <property type="entry name" value="DUF3723"/>
</dbReference>
<dbReference type="Proteomes" id="UP000662466">
    <property type="component" value="Unassembled WGS sequence"/>
</dbReference>
<dbReference type="OrthoDB" id="4227485at2759"/>
<feature type="compositionally biased region" description="Low complexity" evidence="2">
    <location>
        <begin position="409"/>
        <end position="420"/>
    </location>
</feature>
<feature type="coiled-coil region" evidence="1">
    <location>
        <begin position="673"/>
        <end position="733"/>
    </location>
</feature>
<organism evidence="3 5">
    <name type="scientific">Aspergillus hiratsukae</name>
    <dbReference type="NCBI Taxonomy" id="1194566"/>
    <lineage>
        <taxon>Eukaryota</taxon>
        <taxon>Fungi</taxon>
        <taxon>Dikarya</taxon>
        <taxon>Ascomycota</taxon>
        <taxon>Pezizomycotina</taxon>
        <taxon>Eurotiomycetes</taxon>
        <taxon>Eurotiomycetidae</taxon>
        <taxon>Eurotiales</taxon>
        <taxon>Aspergillaceae</taxon>
        <taxon>Aspergillus</taxon>
        <taxon>Aspergillus subgen. Fumigati</taxon>
    </lineage>
</organism>
<evidence type="ECO:0000313" key="4">
    <source>
        <dbReference type="EMBL" id="KAF7172101.1"/>
    </source>
</evidence>
<keyword evidence="5" id="KW-1185">Reference proteome</keyword>
<feature type="region of interest" description="Disordered" evidence="2">
    <location>
        <begin position="1304"/>
        <end position="1332"/>
    </location>
</feature>
<keyword evidence="1" id="KW-0175">Coiled coil</keyword>
<comment type="caution">
    <text evidence="3">The sequence shown here is derived from an EMBL/GenBank/DDBJ whole genome shotgun (WGS) entry which is preliminary data.</text>
</comment>
<sequence>MKMIDTKTVNLLEGLAPGVSAADGRRVTGLVLSGDVFEEFSEDERQGICQRLLSYKGRIPSFRLFFQDVLFLELGARRVKKLVDKRTRFSHPDINMDGDQGRKQSLREKMEHMFHQPDTGGIMIQTSDGQERQVSGDGEFQFDLAYRQVWLCALRSSSGSPGEGNKPATVRRSWTHPHEQYKLAQLASALGFRSDSISQLTSRPFEPEHPPWYEFDDDRNPKLKRCGVPYAITFREDRKTLFLDQIHQETPECEELDSAFILHDIYISFFGDLLPSVFSNYDTPGMNSSRAPTPEPTCIPTANRPTSPSASHQQTTPPQSQAPDTSSQTASNGQQGTSGPSIDRPNSSRAPTPEPTRIPTANRPTSPSAPHQQTASNGQQGTSGPSIDRPNTEESRSRRSISPAGSNRSSTSSPKPTTTSEETRDWHSELEAVTNDLRKLQEDLNGIGIQFDNPTIADQENAVSDLYKPLGAPIPTDRREELEALQAEVSKRRKDILGAKARIHIASSEVESEIRQLAAFTLNAEGTPEGEIAASQVLLSAQAVLKSSNSVFQRVDTILNDIVSQIQPLGMRISSMKLLLLGYPIQRLVEELKNCFANIDTVKKSVADLNTNLDPSNWPPSQESDIQSLNVIRSHIATKVSTTLKELDAIPLFHKDPGKLTQTKRESLLDNSVAKVEQHKAEAERTLLTSREQIKDVKDRLQNEYARAILARKEEIQARLDSEHMALERLTSDHKDIDNSIENFHTFLTTNLNYLEQIIEHNTQERLSQPINVDELDGIFRSIQTMKEAHRTSVSYLQNSTISQELPLEMQVKICGEYEEIQGGINQRKEEEAILLERLERQRKNTQDFAELMAKTMESAASSLLKEVQLKSSETTRQLKVVMEAESLTAAKSAMELTKQAAAECSHFAGLVLTGTGLVDKEGGPADLHAQLQKKASEATNTSQQAHDAAAAGQQFVSAWVEVDMKMENFAKTAEMRLQKSTDLSKTTSKWTPMKGQDFAKRAVEAMSIWAFKSYAIPEDMQREIRPILDKVHASYQTRIAKIANLRVPEIEETTKKTLTGAFDLFYDVTKKLDDHAGSEMKAIDNFKTLADESIRSKDKDRWLAIVHNAEKAKGNLDKDVVLAKWVNAKADRLKSAIDSDGVKRPLPELAIEYLKKMRECLQRAEDNEAKALEMLQEIESSWSKGLAAREQERASAECSLARDAIGEIQPHHSFNDAEIARNAFKAAEDLFEVTTKALKECRGPAERFEEIAGKFTDVTVRAKSATKCAEAVLGRVESCQFNKAKRTPSDLEVTDMQTKWAATPVEHPAGDQSTLQNNSTGKRSRIGKPSRNTIRTQSKHIYLFIIKTFDGKLTTEWERESHYIGKGKAFEKGQELCGRGKLYGLNRESSRLGLVNASGFEDAIVERQKIFFLAAEGELTGISSDELLKKAQECEEKCRSVPKE</sequence>
<evidence type="ECO:0000256" key="2">
    <source>
        <dbReference type="SAM" id="MobiDB-lite"/>
    </source>
</evidence>
<feature type="compositionally biased region" description="Polar residues" evidence="2">
    <location>
        <begin position="1312"/>
        <end position="1322"/>
    </location>
</feature>
<accession>A0A8H6PGF0</accession>
<dbReference type="EMBL" id="JACBAF010001884">
    <property type="protein sequence ID" value="KAF7172101.1"/>
    <property type="molecule type" value="Genomic_DNA"/>
</dbReference>
<dbReference type="Pfam" id="PF12520">
    <property type="entry name" value="DUF3723"/>
    <property type="match status" value="2"/>
</dbReference>
<feature type="coiled-coil region" evidence="1">
    <location>
        <begin position="1155"/>
        <end position="1182"/>
    </location>
</feature>
<evidence type="ECO:0000313" key="5">
    <source>
        <dbReference type="Proteomes" id="UP000630445"/>
    </source>
</evidence>
<feature type="region of interest" description="Disordered" evidence="2">
    <location>
        <begin position="285"/>
        <end position="426"/>
    </location>
</feature>
<proteinExistence type="predicted"/>